<dbReference type="EMBL" id="HE797348">
    <property type="protein sequence ID" value="CCM06471.1"/>
    <property type="molecule type" value="Genomic_DNA"/>
</dbReference>
<evidence type="ECO:0000313" key="4">
    <source>
        <dbReference type="Proteomes" id="UP000006352"/>
    </source>
</evidence>
<dbReference type="InParanoid" id="J4ICI5"/>
<dbReference type="PANTHER" id="PTHR38248">
    <property type="entry name" value="FUNK1 6"/>
    <property type="match status" value="1"/>
</dbReference>
<accession>J4ICI5</accession>
<sequence>MSTIFDKAPESATDTSAEEYSQDATPAPVPAPTTPPRQSADLSSAGPNKPESTPRSAKPSSQSTHAFVEKRDRRKRLGDLAKEMVPQLAEVPVEEFMEKLVPGSDPNEDVRKTFKQFIGNSYDGKEDGMYRNFCEVVTSFLDSCGKDEDRLVVKATAQWPDTSAGDSSMDKDTNRQRPDLMVYPTTEAAKKAYTLSAKDINNSRRKDRAHDARTSWAWSLLPIELKSDEHRERPFQFSAKGFHRSTNSSDAAVGLGQLSEYAWNIMRWQHRQFCFMLVVCGRFARIIRWDRAGGLVSSSVNFVDDPTILQNFLYRFGHMSREERGYDPTVTLARQEYIDEMYSCQKELSTYQQQRFAKAFPKETERGQWPIYEVCMRKEDVVTPSTINCDEVKKSASRLGDDSASGGPCEGQEDERAKYLRFLIGKATFISSSPTGRATKGFVAFDMHLRRLVFLKDVWRVTSVPTELEVYERLWKHTVCNILTPICGGDVGGSQSSGSPSPQTTRTQEFVKKQSVRVHFRLIVYQVCKPLTEYSHSRELICILLDAIECHQDAWLKAMILHRDVSVGNVLIDVDTKINDNTIIRGILSDWDMCKYKEDLDKGAAQRQRSGTWQFMSALLLKDPIKRHEVSDDIESFVHLTNWLIVRFHPHNLSGQSHRQLLLDYVTLTYDKHISKDGADVGGDQKLIHMRNGEVGFYPKAQVLEDLTQLLAEMCKDHYATLTLYTQRLEGREDSKTPTLIVGEPDGPYRRSRPTTNPMINYPREPKEQPAGKPTLSTHKAIIDIFTLMTHYAPSGDKCSDQFKMLWVISTSGGQKRSLESSEPLTSHQAKKAKGDSREESSGVRGSSTSRTGSLPVVDEGAEEAG</sequence>
<dbReference type="PANTHER" id="PTHR38248:SF2">
    <property type="entry name" value="FUNK1 11"/>
    <property type="match status" value="1"/>
</dbReference>
<name>J4ICI5_9APHY</name>
<feature type="compositionally biased region" description="Low complexity" evidence="1">
    <location>
        <begin position="843"/>
        <end position="854"/>
    </location>
</feature>
<protein>
    <recommendedName>
        <fullName evidence="2">Fungal-type protein kinase domain-containing protein</fullName>
    </recommendedName>
</protein>
<gene>
    <name evidence="3" type="ORF">FIBRA_08738</name>
</gene>
<evidence type="ECO:0000313" key="3">
    <source>
        <dbReference type="EMBL" id="CCM06471.1"/>
    </source>
</evidence>
<evidence type="ECO:0000256" key="1">
    <source>
        <dbReference type="SAM" id="MobiDB-lite"/>
    </source>
</evidence>
<dbReference type="AlphaFoldDB" id="J4ICI5"/>
<feature type="domain" description="Fungal-type protein kinase" evidence="2">
    <location>
        <begin position="246"/>
        <end position="644"/>
    </location>
</feature>
<dbReference type="SUPFAM" id="SSF56112">
    <property type="entry name" value="Protein kinase-like (PK-like)"/>
    <property type="match status" value="1"/>
</dbReference>
<feature type="region of interest" description="Disordered" evidence="1">
    <location>
        <begin position="814"/>
        <end position="866"/>
    </location>
</feature>
<organism evidence="3 4">
    <name type="scientific">Fibroporia radiculosa</name>
    <dbReference type="NCBI Taxonomy" id="599839"/>
    <lineage>
        <taxon>Eukaryota</taxon>
        <taxon>Fungi</taxon>
        <taxon>Dikarya</taxon>
        <taxon>Basidiomycota</taxon>
        <taxon>Agaricomycotina</taxon>
        <taxon>Agaricomycetes</taxon>
        <taxon>Polyporales</taxon>
        <taxon>Fibroporiaceae</taxon>
        <taxon>Fibroporia</taxon>
    </lineage>
</organism>
<dbReference type="Proteomes" id="UP000006352">
    <property type="component" value="Unassembled WGS sequence"/>
</dbReference>
<dbReference type="OrthoDB" id="2802734at2759"/>
<dbReference type="InterPro" id="IPR040976">
    <property type="entry name" value="Pkinase_fungal"/>
</dbReference>
<dbReference type="GeneID" id="24101371"/>
<keyword evidence="4" id="KW-1185">Reference proteome</keyword>
<feature type="compositionally biased region" description="Basic and acidic residues" evidence="1">
    <location>
        <begin position="833"/>
        <end position="842"/>
    </location>
</feature>
<feature type="region of interest" description="Disordered" evidence="1">
    <location>
        <begin position="1"/>
        <end position="72"/>
    </location>
</feature>
<dbReference type="RefSeq" id="XP_012185754.1">
    <property type="nucleotide sequence ID" value="XM_012330364.1"/>
</dbReference>
<feature type="compositionally biased region" description="Polar residues" evidence="1">
    <location>
        <begin position="40"/>
        <end position="65"/>
    </location>
</feature>
<dbReference type="Pfam" id="PF17667">
    <property type="entry name" value="Pkinase_fungal"/>
    <property type="match status" value="1"/>
</dbReference>
<dbReference type="HOGENOM" id="CLU_006410_4_1_1"/>
<evidence type="ECO:0000259" key="2">
    <source>
        <dbReference type="Pfam" id="PF17667"/>
    </source>
</evidence>
<dbReference type="InterPro" id="IPR011009">
    <property type="entry name" value="Kinase-like_dom_sf"/>
</dbReference>
<reference evidence="3 4" key="1">
    <citation type="journal article" date="2012" name="Appl. Environ. Microbiol.">
        <title>Short-read sequencing for genomic analysis of the brown rot fungus Fibroporia radiculosa.</title>
        <authorList>
            <person name="Tang J.D."/>
            <person name="Perkins A.D."/>
            <person name="Sonstegard T.S."/>
            <person name="Schroeder S.G."/>
            <person name="Burgess S.C."/>
            <person name="Diehl S.V."/>
        </authorList>
    </citation>
    <scope>NUCLEOTIDE SEQUENCE [LARGE SCALE GENOMIC DNA]</scope>
    <source>
        <strain evidence="3 4">TFFH 294</strain>
    </source>
</reference>
<proteinExistence type="predicted"/>
<feature type="region of interest" description="Disordered" evidence="1">
    <location>
        <begin position="737"/>
        <end position="775"/>
    </location>
</feature>
<feature type="compositionally biased region" description="Polar residues" evidence="1">
    <location>
        <begin position="814"/>
        <end position="828"/>
    </location>
</feature>
<dbReference type="Gene3D" id="1.10.510.10">
    <property type="entry name" value="Transferase(Phosphotransferase) domain 1"/>
    <property type="match status" value="1"/>
</dbReference>